<dbReference type="PANTHER" id="PTHR33993">
    <property type="entry name" value="GLYOXALASE-RELATED"/>
    <property type="match status" value="1"/>
</dbReference>
<dbReference type="Pfam" id="PF00903">
    <property type="entry name" value="Glyoxalase"/>
    <property type="match status" value="1"/>
</dbReference>
<name>A0A562E174_RHORH</name>
<accession>A0A562E174</accession>
<sequence length="130" mass="14196">MSKPPRFAFTKIFVDDIETEAAFYTAVFGMREKNRLTVGQGKDAVEEIILTSDRGDDSSLIVWRYVERATPPAGEAVLGFDVADVAATVRTVEEAGGTVDTPIEKMSDLGFAVAFVKDPEGHLIEITQKL</sequence>
<dbReference type="InterPro" id="IPR029068">
    <property type="entry name" value="Glyas_Bleomycin-R_OHBP_Dase"/>
</dbReference>
<protein>
    <submittedName>
        <fullName evidence="2">Putative enzyme related to lactoylglutathione lyase</fullName>
    </submittedName>
</protein>
<reference evidence="2 3" key="1">
    <citation type="submission" date="2019-07" db="EMBL/GenBank/DDBJ databases">
        <title>Genome sequencing of lignin-degrading bacterial isolates.</title>
        <authorList>
            <person name="Gladden J."/>
        </authorList>
    </citation>
    <scope>NUCLEOTIDE SEQUENCE [LARGE SCALE GENOMIC DNA]</scope>
    <source>
        <strain evidence="2 3">J45</strain>
    </source>
</reference>
<organism evidence="2 3">
    <name type="scientific">Rhodococcus rhodochrous J45</name>
    <dbReference type="NCBI Taxonomy" id="935266"/>
    <lineage>
        <taxon>Bacteria</taxon>
        <taxon>Bacillati</taxon>
        <taxon>Actinomycetota</taxon>
        <taxon>Actinomycetes</taxon>
        <taxon>Mycobacteriales</taxon>
        <taxon>Nocardiaceae</taxon>
        <taxon>Rhodococcus</taxon>
    </lineage>
</organism>
<dbReference type="GO" id="GO:0016829">
    <property type="term" value="F:lyase activity"/>
    <property type="evidence" value="ECO:0007669"/>
    <property type="project" value="UniProtKB-KW"/>
</dbReference>
<gene>
    <name evidence="2" type="ORF">L618_000300003090</name>
</gene>
<keyword evidence="2" id="KW-0456">Lyase</keyword>
<dbReference type="InterPro" id="IPR052164">
    <property type="entry name" value="Anthracycline_SecMetBiosynth"/>
</dbReference>
<comment type="caution">
    <text evidence="2">The sequence shown here is derived from an EMBL/GenBank/DDBJ whole genome shotgun (WGS) entry which is preliminary data.</text>
</comment>
<evidence type="ECO:0000313" key="2">
    <source>
        <dbReference type="EMBL" id="TWH15735.1"/>
    </source>
</evidence>
<dbReference type="AlphaFoldDB" id="A0A562E174"/>
<evidence type="ECO:0000259" key="1">
    <source>
        <dbReference type="PROSITE" id="PS51819"/>
    </source>
</evidence>
<dbReference type="InterPro" id="IPR004360">
    <property type="entry name" value="Glyas_Fos-R_dOase_dom"/>
</dbReference>
<feature type="domain" description="VOC" evidence="1">
    <location>
        <begin position="6"/>
        <end position="129"/>
    </location>
</feature>
<dbReference type="EMBL" id="VLJT01000028">
    <property type="protein sequence ID" value="TWH15735.1"/>
    <property type="molecule type" value="Genomic_DNA"/>
</dbReference>
<proteinExistence type="predicted"/>
<dbReference type="RefSeq" id="WP_088898867.1">
    <property type="nucleotide sequence ID" value="NZ_VLJT01000028.1"/>
</dbReference>
<dbReference type="PROSITE" id="PS51819">
    <property type="entry name" value="VOC"/>
    <property type="match status" value="1"/>
</dbReference>
<dbReference type="Proteomes" id="UP000317573">
    <property type="component" value="Unassembled WGS sequence"/>
</dbReference>
<dbReference type="SUPFAM" id="SSF54593">
    <property type="entry name" value="Glyoxalase/Bleomycin resistance protein/Dihydroxybiphenyl dioxygenase"/>
    <property type="match status" value="1"/>
</dbReference>
<evidence type="ECO:0000313" key="3">
    <source>
        <dbReference type="Proteomes" id="UP000317573"/>
    </source>
</evidence>
<dbReference type="InterPro" id="IPR037523">
    <property type="entry name" value="VOC_core"/>
</dbReference>
<dbReference type="Gene3D" id="3.10.180.10">
    <property type="entry name" value="2,3-Dihydroxybiphenyl 1,2-Dioxygenase, domain 1"/>
    <property type="match status" value="1"/>
</dbReference>